<dbReference type="EMBL" id="JAJFAZ020000002">
    <property type="protein sequence ID" value="KAI5343728.1"/>
    <property type="molecule type" value="Genomic_DNA"/>
</dbReference>
<evidence type="ECO:0000313" key="2">
    <source>
        <dbReference type="Proteomes" id="UP001054821"/>
    </source>
</evidence>
<dbReference type="Proteomes" id="UP001054821">
    <property type="component" value="Chromosome 2"/>
</dbReference>
<reference evidence="1 2" key="1">
    <citation type="journal article" date="2022" name="G3 (Bethesda)">
        <title>Whole-genome sequence and methylome profiling of the almond [Prunus dulcis (Mill.) D.A. Webb] cultivar 'Nonpareil'.</title>
        <authorList>
            <person name="D'Amico-Willman K.M."/>
            <person name="Ouma W.Z."/>
            <person name="Meulia T."/>
            <person name="Sideli G.M."/>
            <person name="Gradziel T.M."/>
            <person name="Fresnedo-Ramirez J."/>
        </authorList>
    </citation>
    <scope>NUCLEOTIDE SEQUENCE [LARGE SCALE GENOMIC DNA]</scope>
    <source>
        <strain evidence="1">Clone GOH B32 T37-40</strain>
    </source>
</reference>
<gene>
    <name evidence="1" type="ORF">L3X38_011604</name>
</gene>
<evidence type="ECO:0000313" key="1">
    <source>
        <dbReference type="EMBL" id="KAI5343728.1"/>
    </source>
</evidence>
<keyword evidence="2" id="KW-1185">Reference proteome</keyword>
<protein>
    <submittedName>
        <fullName evidence="1">Uncharacterized protein</fullName>
    </submittedName>
</protein>
<accession>A0AAD4WHN1</accession>
<organism evidence="1 2">
    <name type="scientific">Prunus dulcis</name>
    <name type="common">Almond</name>
    <name type="synonym">Amygdalus dulcis</name>
    <dbReference type="NCBI Taxonomy" id="3755"/>
    <lineage>
        <taxon>Eukaryota</taxon>
        <taxon>Viridiplantae</taxon>
        <taxon>Streptophyta</taxon>
        <taxon>Embryophyta</taxon>
        <taxon>Tracheophyta</taxon>
        <taxon>Spermatophyta</taxon>
        <taxon>Magnoliopsida</taxon>
        <taxon>eudicotyledons</taxon>
        <taxon>Gunneridae</taxon>
        <taxon>Pentapetalae</taxon>
        <taxon>rosids</taxon>
        <taxon>fabids</taxon>
        <taxon>Rosales</taxon>
        <taxon>Rosaceae</taxon>
        <taxon>Amygdaloideae</taxon>
        <taxon>Amygdaleae</taxon>
        <taxon>Prunus</taxon>
    </lineage>
</organism>
<name>A0AAD4WHN1_PRUDU</name>
<comment type="caution">
    <text evidence="1">The sequence shown here is derived from an EMBL/GenBank/DDBJ whole genome shotgun (WGS) entry which is preliminary data.</text>
</comment>
<proteinExistence type="predicted"/>
<sequence>MFTGVRFRCACYEFVIVEREENIVTLVVKECQLPDEGNGADDVFGSSTRAPKDYNHTDENDYIGKYGAPANRAHLSHTWRNYINHVGQKFIGGVHEFRDKLCKYAIEKGFKAMFLKNEKECPPFWLQQLSNH</sequence>
<dbReference type="AlphaFoldDB" id="A0AAD4WHN1"/>